<organism evidence="3 4">
    <name type="scientific">Histidinibacterium lentulum</name>
    <dbReference type="NCBI Taxonomy" id="2480588"/>
    <lineage>
        <taxon>Bacteria</taxon>
        <taxon>Pseudomonadati</taxon>
        <taxon>Pseudomonadota</taxon>
        <taxon>Alphaproteobacteria</taxon>
        <taxon>Rhodobacterales</taxon>
        <taxon>Paracoccaceae</taxon>
        <taxon>Histidinibacterium</taxon>
    </lineage>
</organism>
<proteinExistence type="predicted"/>
<dbReference type="InterPro" id="IPR012347">
    <property type="entry name" value="Ferritin-like"/>
</dbReference>
<feature type="domain" description="DUF305" evidence="2">
    <location>
        <begin position="49"/>
        <end position="118"/>
    </location>
</feature>
<sequence>MIPNPPALLFSALVLAGAPALAQEAHSDHAGHGAAETSTGPAEDAFRAANAAMHSGMEIPYTGDADADFILGMIPHHEGAVAMARIVLDHGDNAEVRALAEDIIAAQEAEIAWMRDWLAANGY</sequence>
<dbReference type="Gene3D" id="1.20.1260.10">
    <property type="match status" value="1"/>
</dbReference>
<dbReference type="OrthoDB" id="517560at2"/>
<comment type="caution">
    <text evidence="3">The sequence shown here is derived from an EMBL/GenBank/DDBJ whole genome shotgun (WGS) entry which is preliminary data.</text>
</comment>
<accession>A0A3N2R611</accession>
<keyword evidence="4" id="KW-1185">Reference proteome</keyword>
<evidence type="ECO:0000313" key="4">
    <source>
        <dbReference type="Proteomes" id="UP000268016"/>
    </source>
</evidence>
<protein>
    <submittedName>
        <fullName evidence="3">DUF305 domain-containing protein</fullName>
    </submittedName>
</protein>
<feature type="signal peptide" evidence="1">
    <location>
        <begin position="1"/>
        <end position="22"/>
    </location>
</feature>
<dbReference type="PANTHER" id="PTHR36933:SF1">
    <property type="entry name" value="SLL0788 PROTEIN"/>
    <property type="match status" value="1"/>
</dbReference>
<keyword evidence="1" id="KW-0732">Signal</keyword>
<dbReference type="EMBL" id="RDRB01000004">
    <property type="protein sequence ID" value="ROU02796.1"/>
    <property type="molecule type" value="Genomic_DNA"/>
</dbReference>
<name>A0A3N2R611_9RHOB</name>
<evidence type="ECO:0000313" key="3">
    <source>
        <dbReference type="EMBL" id="ROU02796.1"/>
    </source>
</evidence>
<reference evidence="3 4" key="1">
    <citation type="submission" date="2018-10" db="EMBL/GenBank/DDBJ databases">
        <title>Histidinibacterium lentulum gen. nov., sp. nov., a marine bacterium from the culture broth of Picochlorum sp. 122.</title>
        <authorList>
            <person name="Wang G."/>
        </authorList>
    </citation>
    <scope>NUCLEOTIDE SEQUENCE [LARGE SCALE GENOMIC DNA]</scope>
    <source>
        <strain evidence="3 4">B17</strain>
    </source>
</reference>
<evidence type="ECO:0000259" key="2">
    <source>
        <dbReference type="Pfam" id="PF03713"/>
    </source>
</evidence>
<dbReference type="AlphaFoldDB" id="A0A3N2R611"/>
<dbReference type="Proteomes" id="UP000268016">
    <property type="component" value="Unassembled WGS sequence"/>
</dbReference>
<dbReference type="Pfam" id="PF03713">
    <property type="entry name" value="DUF305"/>
    <property type="match status" value="1"/>
</dbReference>
<evidence type="ECO:0000256" key="1">
    <source>
        <dbReference type="SAM" id="SignalP"/>
    </source>
</evidence>
<dbReference type="PANTHER" id="PTHR36933">
    <property type="entry name" value="SLL0788 PROTEIN"/>
    <property type="match status" value="1"/>
</dbReference>
<feature type="chain" id="PRO_5018105764" evidence="1">
    <location>
        <begin position="23"/>
        <end position="123"/>
    </location>
</feature>
<dbReference type="InterPro" id="IPR005183">
    <property type="entry name" value="DUF305_CopM-like"/>
</dbReference>
<gene>
    <name evidence="3" type="ORF">EAT49_08875</name>
</gene>